<protein>
    <submittedName>
        <fullName evidence="1">Uncharacterized protein</fullName>
    </submittedName>
</protein>
<dbReference type="EMBL" id="AMZH03011403">
    <property type="protein sequence ID" value="RRT52933.1"/>
    <property type="molecule type" value="Genomic_DNA"/>
</dbReference>
<comment type="caution">
    <text evidence="1">The sequence shown here is derived from an EMBL/GenBank/DDBJ whole genome shotgun (WGS) entry which is preliminary data.</text>
</comment>
<sequence length="75" mass="8297">MIHLHCCPSLFRPFAKRLYSSSHSKLGGANFAGHTADASSNHRTAFHGSMVKILRPRALQENRVQVAPLVTREAN</sequence>
<dbReference type="Proteomes" id="UP000287651">
    <property type="component" value="Unassembled WGS sequence"/>
</dbReference>
<reference evidence="1 2" key="1">
    <citation type="journal article" date="2014" name="Agronomy (Basel)">
        <title>A Draft Genome Sequence for Ensete ventricosum, the Drought-Tolerant Tree Against Hunger.</title>
        <authorList>
            <person name="Harrison J."/>
            <person name="Moore K.A."/>
            <person name="Paszkiewicz K."/>
            <person name="Jones T."/>
            <person name="Grant M."/>
            <person name="Ambacheew D."/>
            <person name="Muzemil S."/>
            <person name="Studholme D.J."/>
        </authorList>
    </citation>
    <scope>NUCLEOTIDE SEQUENCE [LARGE SCALE GENOMIC DNA]</scope>
</reference>
<evidence type="ECO:0000313" key="1">
    <source>
        <dbReference type="EMBL" id="RRT52933.1"/>
    </source>
</evidence>
<evidence type="ECO:0000313" key="2">
    <source>
        <dbReference type="Proteomes" id="UP000287651"/>
    </source>
</evidence>
<accession>A0A426YMJ4</accession>
<dbReference type="AlphaFoldDB" id="A0A426YMJ4"/>
<organism evidence="1 2">
    <name type="scientific">Ensete ventricosum</name>
    <name type="common">Abyssinian banana</name>
    <name type="synonym">Musa ensete</name>
    <dbReference type="NCBI Taxonomy" id="4639"/>
    <lineage>
        <taxon>Eukaryota</taxon>
        <taxon>Viridiplantae</taxon>
        <taxon>Streptophyta</taxon>
        <taxon>Embryophyta</taxon>
        <taxon>Tracheophyta</taxon>
        <taxon>Spermatophyta</taxon>
        <taxon>Magnoliopsida</taxon>
        <taxon>Liliopsida</taxon>
        <taxon>Zingiberales</taxon>
        <taxon>Musaceae</taxon>
        <taxon>Ensete</taxon>
    </lineage>
</organism>
<proteinExistence type="predicted"/>
<name>A0A426YMJ4_ENSVE</name>
<gene>
    <name evidence="1" type="ORF">B296_00037413</name>
</gene>